<evidence type="ECO:0000313" key="2">
    <source>
        <dbReference type="Proteomes" id="UP000186391"/>
    </source>
</evidence>
<dbReference type="OrthoDB" id="454733at2"/>
<keyword evidence="2" id="KW-1185">Reference proteome</keyword>
<evidence type="ECO:0000313" key="1">
    <source>
        <dbReference type="EMBL" id="OKH13537.1"/>
    </source>
</evidence>
<dbReference type="RefSeq" id="WP_009454564.1">
    <property type="nucleotide sequence ID" value="NZ_MRCA01000006.1"/>
</dbReference>
<dbReference type="Pfam" id="PF08872">
    <property type="entry name" value="KGK"/>
    <property type="match status" value="1"/>
</dbReference>
<sequence>MNNKIIPLDCDDVILLGKDTFKVSRLKELVEKLIRHRLQRRVYESNSLEPGVSMLELFNLISLGEHHIKLSEIQFNYAINCQILRIGSEGWQKGKLNIEVCILSLNPNLNQIYLEFYPEEFIEYDSLLDDICKIIAEN</sequence>
<proteinExistence type="predicted"/>
<dbReference type="GeneID" id="35799466"/>
<reference evidence="1 2" key="1">
    <citation type="submission" date="2016-11" db="EMBL/GenBank/DDBJ databases">
        <title>Draft Genome Sequences of Nine Cyanobacterial Strains from Diverse Habitats.</title>
        <authorList>
            <person name="Zhu T."/>
            <person name="Hou S."/>
            <person name="Lu X."/>
            <person name="Hess W.R."/>
        </authorList>
    </citation>
    <scope>NUCLEOTIDE SEQUENCE [LARGE SCALE GENOMIC DNA]</scope>
    <source>
        <strain evidence="1 2">NIES-592</strain>
    </source>
</reference>
<dbReference type="Proteomes" id="UP000186391">
    <property type="component" value="Unassembled WGS sequence"/>
</dbReference>
<gene>
    <name evidence="1" type="ORF">NIES592_12925</name>
</gene>
<protein>
    <submittedName>
        <fullName evidence="1">KGK family protein</fullName>
    </submittedName>
</protein>
<name>A0A1U7GYN2_9CYAN</name>
<accession>A0A1U7GYN2</accession>
<dbReference type="AlphaFoldDB" id="A0A1U7GYN2"/>
<organism evidence="1 2">
    <name type="scientific">Fischerella major NIES-592</name>
    <dbReference type="NCBI Taxonomy" id="210994"/>
    <lineage>
        <taxon>Bacteria</taxon>
        <taxon>Bacillati</taxon>
        <taxon>Cyanobacteriota</taxon>
        <taxon>Cyanophyceae</taxon>
        <taxon>Nostocales</taxon>
        <taxon>Hapalosiphonaceae</taxon>
        <taxon>Fischerella</taxon>
    </lineage>
</organism>
<dbReference type="InterPro" id="IPR014971">
    <property type="entry name" value="KGK"/>
</dbReference>
<comment type="caution">
    <text evidence="1">The sequence shown here is derived from an EMBL/GenBank/DDBJ whole genome shotgun (WGS) entry which is preliminary data.</text>
</comment>
<dbReference type="EMBL" id="MRCA01000006">
    <property type="protein sequence ID" value="OKH13537.1"/>
    <property type="molecule type" value="Genomic_DNA"/>
</dbReference>